<organism evidence="1 2">
    <name type="scientific">Aurantiacibacter gilvus</name>
    <dbReference type="NCBI Taxonomy" id="3139141"/>
    <lineage>
        <taxon>Bacteria</taxon>
        <taxon>Pseudomonadati</taxon>
        <taxon>Pseudomonadota</taxon>
        <taxon>Alphaproteobacteria</taxon>
        <taxon>Sphingomonadales</taxon>
        <taxon>Erythrobacteraceae</taxon>
        <taxon>Aurantiacibacter</taxon>
    </lineage>
</organism>
<comment type="caution">
    <text evidence="1">The sequence shown here is derived from an EMBL/GenBank/DDBJ whole genome shotgun (WGS) entry which is preliminary data.</text>
</comment>
<evidence type="ECO:0000313" key="2">
    <source>
        <dbReference type="Proteomes" id="UP001497045"/>
    </source>
</evidence>
<name>A0ABU9IAK8_9SPHN</name>
<sequence>MTEALRTVRFDKADALFADAGSAWMMLTRPAAAEAISCCSAKGIAVSIVEAGIWHEPGFEARLDGIWHSEFDAKSDVDCIDENNSRALQFIVGLPQAYDTAIISTFGNEV</sequence>
<accession>A0ABU9IAK8</accession>
<proteinExistence type="predicted"/>
<dbReference type="Proteomes" id="UP001497045">
    <property type="component" value="Unassembled WGS sequence"/>
</dbReference>
<evidence type="ECO:0000313" key="1">
    <source>
        <dbReference type="EMBL" id="MEL1249449.1"/>
    </source>
</evidence>
<dbReference type="SUPFAM" id="SSF143469">
    <property type="entry name" value="ImmE5-like"/>
    <property type="match status" value="1"/>
</dbReference>
<dbReference type="RefSeq" id="WP_341671986.1">
    <property type="nucleotide sequence ID" value="NZ_JBBYHV010000001.1"/>
</dbReference>
<dbReference type="Gene3D" id="3.30.190.30">
    <property type="match status" value="1"/>
</dbReference>
<gene>
    <name evidence="1" type="ORF">AAEO60_02065</name>
</gene>
<keyword evidence="2" id="KW-1185">Reference proteome</keyword>
<protein>
    <submittedName>
        <fullName evidence="1">Uncharacterized protein</fullName>
    </submittedName>
</protein>
<dbReference type="EMBL" id="JBBYHV010000001">
    <property type="protein sequence ID" value="MEL1249449.1"/>
    <property type="molecule type" value="Genomic_DNA"/>
</dbReference>
<dbReference type="InterPro" id="IPR037234">
    <property type="entry name" value="ImmE5_sf"/>
</dbReference>
<reference evidence="1 2" key="1">
    <citation type="submission" date="2024-04" db="EMBL/GenBank/DDBJ databases">
        <title>Aurantiacibacter sp. DGU6 16S ribosomal RNA gene Genome sequencing and assembly.</title>
        <authorList>
            <person name="Park S."/>
        </authorList>
    </citation>
    <scope>NUCLEOTIDE SEQUENCE [LARGE SCALE GENOMIC DNA]</scope>
    <source>
        <strain evidence="1 2">DGU6</strain>
    </source>
</reference>